<evidence type="ECO:0000256" key="11">
    <source>
        <dbReference type="ARBA" id="ARBA00023163"/>
    </source>
</evidence>
<dbReference type="CDD" id="cd00082">
    <property type="entry name" value="HisKA"/>
    <property type="match status" value="1"/>
</dbReference>
<dbReference type="InterPro" id="IPR005467">
    <property type="entry name" value="His_kinase_dom"/>
</dbReference>
<dbReference type="InterPro" id="IPR003661">
    <property type="entry name" value="HisK_dim/P_dom"/>
</dbReference>
<keyword evidence="14" id="KW-0812">Transmembrane</keyword>
<feature type="compositionally biased region" description="Basic and acidic residues" evidence="13">
    <location>
        <begin position="103"/>
        <end position="121"/>
    </location>
</feature>
<evidence type="ECO:0000256" key="9">
    <source>
        <dbReference type="ARBA" id="ARBA00023015"/>
    </source>
</evidence>
<dbReference type="PROSITE" id="PS50109">
    <property type="entry name" value="HIS_KIN"/>
    <property type="match status" value="1"/>
</dbReference>
<dbReference type="FunFam" id="3.30.565.10:FF:000037">
    <property type="entry name" value="Hybrid sensor histidine kinase/response regulator"/>
    <property type="match status" value="1"/>
</dbReference>
<dbReference type="GO" id="GO:0005524">
    <property type="term" value="F:ATP binding"/>
    <property type="evidence" value="ECO:0007669"/>
    <property type="project" value="UniProtKB-KW"/>
</dbReference>
<dbReference type="PANTHER" id="PTHR43547">
    <property type="entry name" value="TWO-COMPONENT HISTIDINE KINASE"/>
    <property type="match status" value="1"/>
</dbReference>
<dbReference type="GO" id="GO:0000155">
    <property type="term" value="F:phosphorelay sensor kinase activity"/>
    <property type="evidence" value="ECO:0007669"/>
    <property type="project" value="InterPro"/>
</dbReference>
<feature type="transmembrane region" description="Helical" evidence="14">
    <location>
        <begin position="947"/>
        <end position="969"/>
    </location>
</feature>
<dbReference type="Gene3D" id="2.60.40.10">
    <property type="entry name" value="Immunoglobulins"/>
    <property type="match status" value="1"/>
</dbReference>
<evidence type="ECO:0000256" key="4">
    <source>
        <dbReference type="ARBA" id="ARBA00022679"/>
    </source>
</evidence>
<dbReference type="Proteomes" id="UP000317332">
    <property type="component" value="Unassembled WGS sequence"/>
</dbReference>
<dbReference type="Gene3D" id="3.30.565.10">
    <property type="entry name" value="Histidine kinase-like ATPase, C-terminal domain"/>
    <property type="match status" value="1"/>
</dbReference>
<evidence type="ECO:0000256" key="12">
    <source>
        <dbReference type="PROSITE-ProRule" id="PRU00169"/>
    </source>
</evidence>
<keyword evidence="5" id="KW-0547">Nucleotide-binding</keyword>
<keyword evidence="3 12" id="KW-0597">Phosphoprotein</keyword>
<dbReference type="PANTHER" id="PTHR43547:SF2">
    <property type="entry name" value="HYBRID SIGNAL TRANSDUCTION HISTIDINE KINASE C"/>
    <property type="match status" value="1"/>
</dbReference>
<dbReference type="SMART" id="SM00387">
    <property type="entry name" value="HATPase_c"/>
    <property type="match status" value="1"/>
</dbReference>
<evidence type="ECO:0000256" key="8">
    <source>
        <dbReference type="ARBA" id="ARBA00023012"/>
    </source>
</evidence>
<dbReference type="InterPro" id="IPR036890">
    <property type="entry name" value="HATPase_C_sf"/>
</dbReference>
<feature type="region of interest" description="Disordered" evidence="13">
    <location>
        <begin position="822"/>
        <end position="843"/>
    </location>
</feature>
<comment type="catalytic activity">
    <reaction evidence="1">
        <text>ATP + protein L-histidine = ADP + protein N-phospho-L-histidine.</text>
        <dbReference type="EC" id="2.7.13.3"/>
    </reaction>
</comment>
<dbReference type="Pfam" id="PF07495">
    <property type="entry name" value="Y_Y_Y"/>
    <property type="match status" value="1"/>
</dbReference>
<feature type="chain" id="PRO_5021430153" description="histidine kinase" evidence="15">
    <location>
        <begin position="25"/>
        <end position="1504"/>
    </location>
</feature>
<evidence type="ECO:0000259" key="17">
    <source>
        <dbReference type="PROSITE" id="PS50109"/>
    </source>
</evidence>
<dbReference type="SUPFAM" id="SSF55874">
    <property type="entry name" value="ATPase domain of HSP90 chaperone/DNA topoisomerase II/histidine kinase"/>
    <property type="match status" value="1"/>
</dbReference>
<evidence type="ECO:0000256" key="2">
    <source>
        <dbReference type="ARBA" id="ARBA00012438"/>
    </source>
</evidence>
<dbReference type="Pfam" id="PF02518">
    <property type="entry name" value="HATPase_c"/>
    <property type="match status" value="1"/>
</dbReference>
<dbReference type="OrthoDB" id="358279at2"/>
<organism evidence="19 20">
    <name type="scientific">Paucihalobacter ruber</name>
    <dbReference type="NCBI Taxonomy" id="2567861"/>
    <lineage>
        <taxon>Bacteria</taxon>
        <taxon>Pseudomonadati</taxon>
        <taxon>Bacteroidota</taxon>
        <taxon>Flavobacteriia</taxon>
        <taxon>Flavobacteriales</taxon>
        <taxon>Flavobacteriaceae</taxon>
        <taxon>Paucihalobacter</taxon>
    </lineage>
</organism>
<keyword evidence="20" id="KW-1185">Reference proteome</keyword>
<keyword evidence="15" id="KW-0732">Signal</keyword>
<feature type="region of interest" description="Disordered" evidence="13">
    <location>
        <begin position="102"/>
        <end position="121"/>
    </location>
</feature>
<dbReference type="EC" id="2.7.13.3" evidence="2"/>
<dbReference type="InterPro" id="IPR009057">
    <property type="entry name" value="Homeodomain-like_sf"/>
</dbReference>
<dbReference type="InterPro" id="IPR013783">
    <property type="entry name" value="Ig-like_fold"/>
</dbReference>
<dbReference type="InterPro" id="IPR003594">
    <property type="entry name" value="HATPase_dom"/>
</dbReference>
<keyword evidence="14" id="KW-1133">Transmembrane helix</keyword>
<keyword evidence="4" id="KW-0808">Transferase</keyword>
<dbReference type="SUPFAM" id="SSF46689">
    <property type="entry name" value="Homeodomain-like"/>
    <property type="match status" value="1"/>
</dbReference>
<evidence type="ECO:0000256" key="10">
    <source>
        <dbReference type="ARBA" id="ARBA00023125"/>
    </source>
</evidence>
<evidence type="ECO:0000256" key="7">
    <source>
        <dbReference type="ARBA" id="ARBA00022840"/>
    </source>
</evidence>
<protein>
    <recommendedName>
        <fullName evidence="2">histidine kinase</fullName>
        <ecNumber evidence="2">2.7.13.3</ecNumber>
    </recommendedName>
</protein>
<dbReference type="GO" id="GO:0003700">
    <property type="term" value="F:DNA-binding transcription factor activity"/>
    <property type="evidence" value="ECO:0007669"/>
    <property type="project" value="InterPro"/>
</dbReference>
<dbReference type="InterPro" id="IPR015943">
    <property type="entry name" value="WD40/YVTN_repeat-like_dom_sf"/>
</dbReference>
<keyword evidence="6" id="KW-0418">Kinase</keyword>
<dbReference type="InterPro" id="IPR011123">
    <property type="entry name" value="Y_Y_Y"/>
</dbReference>
<dbReference type="RefSeq" id="WP_140990504.1">
    <property type="nucleotide sequence ID" value="NZ_VHIQ01000005.1"/>
</dbReference>
<evidence type="ECO:0000256" key="13">
    <source>
        <dbReference type="SAM" id="MobiDB-lite"/>
    </source>
</evidence>
<dbReference type="InterPro" id="IPR018060">
    <property type="entry name" value="HTH_AraC"/>
</dbReference>
<dbReference type="PRINTS" id="PR00344">
    <property type="entry name" value="BCTRLSENSOR"/>
</dbReference>
<feature type="domain" description="Response regulatory" evidence="18">
    <location>
        <begin position="1258"/>
        <end position="1373"/>
    </location>
</feature>
<dbReference type="EMBL" id="VHIQ01000005">
    <property type="protein sequence ID" value="TPV32757.1"/>
    <property type="molecule type" value="Genomic_DNA"/>
</dbReference>
<reference evidence="19 20" key="1">
    <citation type="submission" date="2019-06" db="EMBL/GenBank/DDBJ databases">
        <title>Flavobacteriaceae Paucihalobacterium erythroidium CWB-1, complete genome.</title>
        <authorList>
            <person name="Wu S."/>
        </authorList>
    </citation>
    <scope>NUCLEOTIDE SEQUENCE [LARGE SCALE GENOMIC DNA]</scope>
    <source>
        <strain evidence="19 20">CWB-1</strain>
    </source>
</reference>
<feature type="domain" description="HTH araC/xylS-type" evidence="16">
    <location>
        <begin position="1405"/>
        <end position="1504"/>
    </location>
</feature>
<dbReference type="InterPro" id="IPR004358">
    <property type="entry name" value="Sig_transdc_His_kin-like_C"/>
</dbReference>
<keyword evidence="8" id="KW-0902">Two-component regulatory system</keyword>
<keyword evidence="14" id="KW-0472">Membrane</keyword>
<dbReference type="PROSITE" id="PS50110">
    <property type="entry name" value="RESPONSE_REGULATORY"/>
    <property type="match status" value="1"/>
</dbReference>
<comment type="caution">
    <text evidence="19">The sequence shown here is derived from an EMBL/GenBank/DDBJ whole genome shotgun (WGS) entry which is preliminary data.</text>
</comment>
<evidence type="ECO:0000259" key="18">
    <source>
        <dbReference type="PROSITE" id="PS50110"/>
    </source>
</evidence>
<dbReference type="Gene3D" id="1.10.10.60">
    <property type="entry name" value="Homeodomain-like"/>
    <property type="match status" value="1"/>
</dbReference>
<evidence type="ECO:0000256" key="14">
    <source>
        <dbReference type="SAM" id="Phobius"/>
    </source>
</evidence>
<dbReference type="GO" id="GO:0043565">
    <property type="term" value="F:sequence-specific DNA binding"/>
    <property type="evidence" value="ECO:0007669"/>
    <property type="project" value="InterPro"/>
</dbReference>
<feature type="compositionally biased region" description="Polar residues" evidence="13">
    <location>
        <begin position="36"/>
        <end position="49"/>
    </location>
</feature>
<dbReference type="CDD" id="cd16922">
    <property type="entry name" value="HATPase_EvgS-ArcB-TorS-like"/>
    <property type="match status" value="1"/>
</dbReference>
<dbReference type="InterPro" id="IPR011006">
    <property type="entry name" value="CheY-like_superfamily"/>
</dbReference>
<dbReference type="Pfam" id="PF12833">
    <property type="entry name" value="HTH_18"/>
    <property type="match status" value="1"/>
</dbReference>
<dbReference type="Pfam" id="PF07494">
    <property type="entry name" value="Reg_prop"/>
    <property type="match status" value="12"/>
</dbReference>
<dbReference type="PROSITE" id="PS51257">
    <property type="entry name" value="PROKAR_LIPOPROTEIN"/>
    <property type="match status" value="1"/>
</dbReference>
<dbReference type="Pfam" id="PF00072">
    <property type="entry name" value="Response_reg"/>
    <property type="match status" value="1"/>
</dbReference>
<dbReference type="SMART" id="SM00448">
    <property type="entry name" value="REC"/>
    <property type="match status" value="1"/>
</dbReference>
<feature type="modified residue" description="4-aspartylphosphate" evidence="12">
    <location>
        <position position="1306"/>
    </location>
</feature>
<sequence>MSIKTAASQFLGKIHFFLLLLLFAACNHSPKDDGTSPASLLPQPQTNAANPKGGYAINPVTGDRIKPIILSSGDTLITGVPIPARGTLIHTDSMAKPRVVKAKSPESLEKHDANPNRHKIPENIPTIKVDHSQLKTVKFGEGNKDFVLINSSGDTIPTGIPIPAKGKTVKAILPPPTKALPLAFKDAALTNLQYLDVDQGMSSSYVISLLEDTRGNLWFGTADKGVSKYDGESFVHFTEAAGLSNNRIRSILEDRSGNLWFGTGGGGVTKYDGESFVHFNEAAGLSHNFVWSILEDTSGNLWFGTEGGGVSKYDGESFVHFTEATGLSNNSVRSILEDKSGNLWFGTEGGGVSKYDGESFVHFTVATGLSNNFVWSILEDKNGTLWFGTSGGGVSKYDGESFVHFTKAAGLSNNIVIPILEDTSGNLWFGTVGGGVSKYDGESFVHLTEATGLSQNRVISILEDTSGNLWFGTWGGGVTKYDGESFVNFTEAAGLSNDRVRSILEDTSGNLWFGTEDGGVSKYDGESFVHFTRAAGLSSNRVLYILEDTSGNLWFGTGGAGVSKYDGESFVHFTEANGLTNNVVISILEDKSGNLWFGTEFGGVSKYDGESFVNFTEAAGLSHNLVASILEDKSGNLWFGTEGGGASKYDGESFVHFTEAAGLGNNTVWSILEDKSGNLWFGTEGGGLSKYDGESFVHFTEAAGLSNNSVRSILEDNSDSYRNGNLYLATVKGITQISPSPTSSEEGDVFAIQVFGTQDGLKGLDFYQNSALIDSKNRAWWGSGKGLTMLDLNKLNSSPQIPQPLLKQLDINEQFIDYRNISYEPDTPHSPDSPDINRDRDRNQVGNDITFNGVQKFENYPLNLKLPYHKNNLTFHFVAIDWKAPHKIHYSHRMLGLNDNWSIPSKEAKTDYRNLPYSTYTFQIKAIGESGEWSEPFEYTFTINPPWWLTWWAWCFYAVLLLLMLYWIYGFLLRRKLEHAEVNRLQELDKFKTRLYTNLTHEFRTPLTVISGIADHILTQPSLENLENGLPMLKRNSAQLLRLINQMLDLSKLDSGRLLAKMIHDDILGYLKYLTESFDSFADSKDIRLHILSGFEALYMDFDPEKIQAIFSNLVGNAVKFTPPGGNIYIKLEKITSLEMGDFLEMKVKDTGKGISSEHLPYIFDRFYQVDNLSTRSAEGTGIGLALTKELVQLMSGTIAVTSQPGKGSEFTLRLPIKNEAPKGNAGEFTMESHPNVKDLVAVSGFGTAEDYDESLPLALLVEDNEDVLSYLELCLHGNYRIQKARNGLQGIQLAIEMIPDIIVSDVMMPEKDGYEVVERLKKDERTSHIPIILLTAKTDMESRLEGLESGADAYLSKPFEKKELEVRLRKLIELRQKMTARYAALIPEGKPETLIEIQEDAFLKKLHFIVDANLESEAFGIGELCEELAVSRTQLHRKLKALTNKSTSQVIRMIRMQKAKKLLLNSDLNISEIGYAVGYGNPSYFTQEFTKEFGEAPSFFRKG</sequence>
<name>A0A506PI45_9FLAO</name>
<evidence type="ECO:0000259" key="16">
    <source>
        <dbReference type="PROSITE" id="PS01124"/>
    </source>
</evidence>
<dbReference type="InterPro" id="IPR011110">
    <property type="entry name" value="Reg_prop"/>
</dbReference>
<evidence type="ECO:0000256" key="1">
    <source>
        <dbReference type="ARBA" id="ARBA00000085"/>
    </source>
</evidence>
<dbReference type="SUPFAM" id="SSF63829">
    <property type="entry name" value="Calcium-dependent phosphotriesterase"/>
    <property type="match status" value="2"/>
</dbReference>
<keyword evidence="11" id="KW-0804">Transcription</keyword>
<feature type="domain" description="Histidine kinase" evidence="17">
    <location>
        <begin position="998"/>
        <end position="1219"/>
    </location>
</feature>
<dbReference type="SMART" id="SM00388">
    <property type="entry name" value="HisKA"/>
    <property type="match status" value="1"/>
</dbReference>
<dbReference type="InterPro" id="IPR036097">
    <property type="entry name" value="HisK_dim/P_sf"/>
</dbReference>
<gene>
    <name evidence="19" type="ORF">FJ651_10600</name>
</gene>
<dbReference type="Gene3D" id="3.40.50.2300">
    <property type="match status" value="1"/>
</dbReference>
<dbReference type="Pfam" id="PF00512">
    <property type="entry name" value="HisKA"/>
    <property type="match status" value="1"/>
</dbReference>
<dbReference type="SMART" id="SM00342">
    <property type="entry name" value="HTH_ARAC"/>
    <property type="match status" value="1"/>
</dbReference>
<dbReference type="SUPFAM" id="SSF52172">
    <property type="entry name" value="CheY-like"/>
    <property type="match status" value="1"/>
</dbReference>
<dbReference type="InterPro" id="IPR001789">
    <property type="entry name" value="Sig_transdc_resp-reg_receiver"/>
</dbReference>
<evidence type="ECO:0000256" key="3">
    <source>
        <dbReference type="ARBA" id="ARBA00022553"/>
    </source>
</evidence>
<evidence type="ECO:0000256" key="15">
    <source>
        <dbReference type="SAM" id="SignalP"/>
    </source>
</evidence>
<keyword evidence="7" id="KW-0067">ATP-binding</keyword>
<proteinExistence type="predicted"/>
<accession>A0A506PI45</accession>
<feature type="signal peptide" evidence="15">
    <location>
        <begin position="1"/>
        <end position="24"/>
    </location>
</feature>
<evidence type="ECO:0000313" key="20">
    <source>
        <dbReference type="Proteomes" id="UP000317332"/>
    </source>
</evidence>
<dbReference type="PROSITE" id="PS01124">
    <property type="entry name" value="HTH_ARAC_FAMILY_2"/>
    <property type="match status" value="1"/>
</dbReference>
<evidence type="ECO:0000256" key="6">
    <source>
        <dbReference type="ARBA" id="ARBA00022777"/>
    </source>
</evidence>
<feature type="region of interest" description="Disordered" evidence="13">
    <location>
        <begin position="33"/>
        <end position="53"/>
    </location>
</feature>
<evidence type="ECO:0000313" key="19">
    <source>
        <dbReference type="EMBL" id="TPV32757.1"/>
    </source>
</evidence>
<dbReference type="Gene3D" id="1.10.287.130">
    <property type="match status" value="1"/>
</dbReference>
<keyword evidence="10" id="KW-0238">DNA-binding</keyword>
<keyword evidence="9" id="KW-0805">Transcription regulation</keyword>
<dbReference type="Gene3D" id="2.130.10.10">
    <property type="entry name" value="YVTN repeat-like/Quinoprotein amine dehydrogenase"/>
    <property type="match status" value="4"/>
</dbReference>
<evidence type="ECO:0000256" key="5">
    <source>
        <dbReference type="ARBA" id="ARBA00022741"/>
    </source>
</evidence>
<dbReference type="SUPFAM" id="SSF47384">
    <property type="entry name" value="Homodimeric domain of signal transducing histidine kinase"/>
    <property type="match status" value="1"/>
</dbReference>
<dbReference type="InterPro" id="IPR018062">
    <property type="entry name" value="HTH_AraC-typ_CS"/>
</dbReference>
<dbReference type="PROSITE" id="PS00041">
    <property type="entry name" value="HTH_ARAC_FAMILY_1"/>
    <property type="match status" value="1"/>
</dbReference>